<dbReference type="PROSITE" id="PS50995">
    <property type="entry name" value="HTH_MARR_2"/>
    <property type="match status" value="1"/>
</dbReference>
<evidence type="ECO:0000313" key="2">
    <source>
        <dbReference type="EMBL" id="MBA8817154.1"/>
    </source>
</evidence>
<dbReference type="InterPro" id="IPR036388">
    <property type="entry name" value="WH-like_DNA-bd_sf"/>
</dbReference>
<feature type="domain" description="HTH marR-type" evidence="1">
    <location>
        <begin position="1"/>
        <end position="134"/>
    </location>
</feature>
<keyword evidence="2" id="KW-0238">DNA-binding</keyword>
<proteinExistence type="predicted"/>
<evidence type="ECO:0000259" key="1">
    <source>
        <dbReference type="PROSITE" id="PS50995"/>
    </source>
</evidence>
<organism evidence="2 3">
    <name type="scientific">Microbacterium halimionae</name>
    <dbReference type="NCBI Taxonomy" id="1526413"/>
    <lineage>
        <taxon>Bacteria</taxon>
        <taxon>Bacillati</taxon>
        <taxon>Actinomycetota</taxon>
        <taxon>Actinomycetes</taxon>
        <taxon>Micrococcales</taxon>
        <taxon>Microbacteriaceae</taxon>
        <taxon>Microbacterium</taxon>
    </lineage>
</organism>
<dbReference type="InterPro" id="IPR052526">
    <property type="entry name" value="HTH-type_Bedaq_tolerance"/>
</dbReference>
<name>A0A7W3PMQ1_9MICO</name>
<dbReference type="Gene3D" id="1.10.10.10">
    <property type="entry name" value="Winged helix-like DNA-binding domain superfamily/Winged helix DNA-binding domain"/>
    <property type="match status" value="1"/>
</dbReference>
<dbReference type="GO" id="GO:0003677">
    <property type="term" value="F:DNA binding"/>
    <property type="evidence" value="ECO:0007669"/>
    <property type="project" value="UniProtKB-KW"/>
</dbReference>
<gene>
    <name evidence="2" type="ORF">FHX48_002252</name>
</gene>
<dbReference type="SMART" id="SM00347">
    <property type="entry name" value="HTH_MARR"/>
    <property type="match status" value="1"/>
</dbReference>
<dbReference type="InterPro" id="IPR000835">
    <property type="entry name" value="HTH_MarR-typ"/>
</dbReference>
<dbReference type="AlphaFoldDB" id="A0A7W3PMQ1"/>
<dbReference type="PANTHER" id="PTHR39515">
    <property type="entry name" value="CONSERVED PROTEIN"/>
    <property type="match status" value="1"/>
</dbReference>
<dbReference type="PANTHER" id="PTHR39515:SF2">
    <property type="entry name" value="HTH-TYPE TRANSCRIPTIONAL REGULATOR RV0880"/>
    <property type="match status" value="1"/>
</dbReference>
<accession>A0A7W3PMQ1</accession>
<protein>
    <submittedName>
        <fullName evidence="2">DNA-binding MarR family transcriptional regulator</fullName>
    </submittedName>
</protein>
<comment type="caution">
    <text evidence="2">The sequence shown here is derived from an EMBL/GenBank/DDBJ whole genome shotgun (WGS) entry which is preliminary data.</text>
</comment>
<sequence length="143" mass="16389">MERRIADIEYEQMLLSRYAIAQHRADDGLDRSAYLLLSRIHTQGPMSISELSEAFRLDISTVQRQTTAATRESLLERIPDPDGGIARKFTVTTHGVARLRAVRERSTRALDQILGDWSSEEIALFADMLHRFNLDIEGYREAR</sequence>
<dbReference type="InterPro" id="IPR036390">
    <property type="entry name" value="WH_DNA-bd_sf"/>
</dbReference>
<dbReference type="Pfam" id="PF01047">
    <property type="entry name" value="MarR"/>
    <property type="match status" value="1"/>
</dbReference>
<dbReference type="RefSeq" id="WP_167045628.1">
    <property type="nucleotide sequence ID" value="NZ_JAAOZB010000001.1"/>
</dbReference>
<dbReference type="EMBL" id="JACGWY010000005">
    <property type="protein sequence ID" value="MBA8817154.1"/>
    <property type="molecule type" value="Genomic_DNA"/>
</dbReference>
<reference evidence="2 3" key="1">
    <citation type="submission" date="2020-07" db="EMBL/GenBank/DDBJ databases">
        <title>Sequencing the genomes of 1000 actinobacteria strains.</title>
        <authorList>
            <person name="Klenk H.-P."/>
        </authorList>
    </citation>
    <scope>NUCLEOTIDE SEQUENCE [LARGE SCALE GENOMIC DNA]</scope>
    <source>
        <strain evidence="2 3">DSM 27576</strain>
    </source>
</reference>
<keyword evidence="3" id="KW-1185">Reference proteome</keyword>
<dbReference type="Proteomes" id="UP000526083">
    <property type="component" value="Unassembled WGS sequence"/>
</dbReference>
<dbReference type="GO" id="GO:0003700">
    <property type="term" value="F:DNA-binding transcription factor activity"/>
    <property type="evidence" value="ECO:0007669"/>
    <property type="project" value="InterPro"/>
</dbReference>
<evidence type="ECO:0000313" key="3">
    <source>
        <dbReference type="Proteomes" id="UP000526083"/>
    </source>
</evidence>
<dbReference type="SUPFAM" id="SSF46785">
    <property type="entry name" value="Winged helix' DNA-binding domain"/>
    <property type="match status" value="1"/>
</dbReference>